<dbReference type="InterPro" id="IPR013325">
    <property type="entry name" value="RNA_pol_sigma_r2"/>
</dbReference>
<protein>
    <submittedName>
        <fullName evidence="8">RNA polymerase sigma-70 factor (ECF subfamily)</fullName>
    </submittedName>
</protein>
<dbReference type="GO" id="GO:0006352">
    <property type="term" value="P:DNA-templated transcription initiation"/>
    <property type="evidence" value="ECO:0007669"/>
    <property type="project" value="InterPro"/>
</dbReference>
<evidence type="ECO:0000313" key="8">
    <source>
        <dbReference type="EMBL" id="TCO35885.1"/>
    </source>
</evidence>
<feature type="domain" description="RNA polymerase sigma factor 70 region 4 type 2" evidence="7">
    <location>
        <begin position="117"/>
        <end position="169"/>
    </location>
</feature>
<comment type="caution">
    <text evidence="8">The sequence shown here is derived from an EMBL/GenBank/DDBJ whole genome shotgun (WGS) entry which is preliminary data.</text>
</comment>
<evidence type="ECO:0000313" key="9">
    <source>
        <dbReference type="Proteomes" id="UP000294508"/>
    </source>
</evidence>
<dbReference type="AlphaFoldDB" id="A0A4R2I0J6"/>
<dbReference type="SUPFAM" id="SSF54427">
    <property type="entry name" value="NTF2-like"/>
    <property type="match status" value="1"/>
</dbReference>
<comment type="subunit">
    <text evidence="2">Interacts transiently with the RNA polymerase catalytic core formed by RpoA, RpoB, RpoC and RpoZ (2 alpha, 1 beta, 1 beta' and 1 omega subunit) to form the RNA polymerase holoenzyme that can initiate transcription.</text>
</comment>
<keyword evidence="3" id="KW-0805">Transcription regulation</keyword>
<proteinExistence type="inferred from homology"/>
<dbReference type="Gene3D" id="1.10.1740.10">
    <property type="match status" value="1"/>
</dbReference>
<evidence type="ECO:0000259" key="7">
    <source>
        <dbReference type="Pfam" id="PF08281"/>
    </source>
</evidence>
<sequence length="295" mass="33132">MEPSDDHEQEAAGARRLTSTLPEFQSARGMLASLAYRLLGSWQDTEDVLQEAYVRWSGVDRAQVLEPRRYLTRVVTRLAIDVLRTRQARRESYLGEWLPEPAPSDPFASVDTSDLSLAVLHLMERLTPPQRAVYVLRTAFVLPYDEIAEILGRSAEDCRQLHTRASKALGREGSRFEPSPVEQQRLLLDFVSAARDGDLVRLESMLKESVTEWSDGGGMPRVARKPVTGREQVAKFFSRIYARGEVSVVPLELVTGPALEVRVPAFRHVLDLEFDGGQIVAIRVQANPDKLLALR</sequence>
<comment type="similarity">
    <text evidence="1">Belongs to the sigma-70 factor family. ECF subfamily.</text>
</comment>
<keyword evidence="9" id="KW-1185">Reference proteome</keyword>
<dbReference type="InterPro" id="IPR036388">
    <property type="entry name" value="WH-like_DNA-bd_sf"/>
</dbReference>
<dbReference type="EMBL" id="SLWN01000001">
    <property type="protein sequence ID" value="TCO35885.1"/>
    <property type="molecule type" value="Genomic_DNA"/>
</dbReference>
<dbReference type="InterPro" id="IPR014284">
    <property type="entry name" value="RNA_pol_sigma-70_dom"/>
</dbReference>
<evidence type="ECO:0000256" key="2">
    <source>
        <dbReference type="ARBA" id="ARBA00011344"/>
    </source>
</evidence>
<dbReference type="Proteomes" id="UP000294508">
    <property type="component" value="Unassembled WGS sequence"/>
</dbReference>
<evidence type="ECO:0000256" key="4">
    <source>
        <dbReference type="ARBA" id="ARBA00023082"/>
    </source>
</evidence>
<dbReference type="GO" id="GO:0016987">
    <property type="term" value="F:sigma factor activity"/>
    <property type="evidence" value="ECO:0007669"/>
    <property type="project" value="UniProtKB-KW"/>
</dbReference>
<evidence type="ECO:0000256" key="3">
    <source>
        <dbReference type="ARBA" id="ARBA00023015"/>
    </source>
</evidence>
<evidence type="ECO:0000256" key="1">
    <source>
        <dbReference type="ARBA" id="ARBA00010641"/>
    </source>
</evidence>
<dbReference type="SUPFAM" id="SSF88659">
    <property type="entry name" value="Sigma3 and sigma4 domains of RNA polymerase sigma factors"/>
    <property type="match status" value="1"/>
</dbReference>
<dbReference type="RefSeq" id="WP_199237981.1">
    <property type="nucleotide sequence ID" value="NZ_SLWN01000001.1"/>
</dbReference>
<dbReference type="Pfam" id="PF04542">
    <property type="entry name" value="Sigma70_r2"/>
    <property type="match status" value="1"/>
</dbReference>
<dbReference type="Pfam" id="PF08281">
    <property type="entry name" value="Sigma70_r4_2"/>
    <property type="match status" value="1"/>
</dbReference>
<dbReference type="InterPro" id="IPR007627">
    <property type="entry name" value="RNA_pol_sigma70_r2"/>
</dbReference>
<dbReference type="GO" id="GO:0003677">
    <property type="term" value="F:DNA binding"/>
    <property type="evidence" value="ECO:0007669"/>
    <property type="project" value="InterPro"/>
</dbReference>
<evidence type="ECO:0000259" key="6">
    <source>
        <dbReference type="Pfam" id="PF04542"/>
    </source>
</evidence>
<dbReference type="InterPro" id="IPR013324">
    <property type="entry name" value="RNA_pol_sigma_r3/r4-like"/>
</dbReference>
<evidence type="ECO:0000256" key="5">
    <source>
        <dbReference type="ARBA" id="ARBA00023163"/>
    </source>
</evidence>
<accession>A0A4R2I0J6</accession>
<dbReference type="Gene3D" id="1.10.10.10">
    <property type="entry name" value="Winged helix-like DNA-binding domain superfamily/Winged helix DNA-binding domain"/>
    <property type="match status" value="1"/>
</dbReference>
<dbReference type="NCBIfam" id="TIGR02937">
    <property type="entry name" value="sigma70-ECF"/>
    <property type="match status" value="1"/>
</dbReference>
<feature type="domain" description="RNA polymerase sigma-70 region 2" evidence="6">
    <location>
        <begin position="26"/>
        <end position="87"/>
    </location>
</feature>
<dbReference type="InterPro" id="IPR052704">
    <property type="entry name" value="ECF_Sigma-70_Domain"/>
</dbReference>
<gene>
    <name evidence="8" type="ORF">EV652_101771</name>
</gene>
<dbReference type="PANTHER" id="PTHR30173:SF36">
    <property type="entry name" value="ECF RNA POLYMERASE SIGMA FACTOR SIGJ"/>
    <property type="match status" value="1"/>
</dbReference>
<keyword evidence="5" id="KW-0804">Transcription</keyword>
<reference evidence="8 9" key="1">
    <citation type="journal article" date="2015" name="Stand. Genomic Sci.">
        <title>Genomic Encyclopedia of Bacterial and Archaeal Type Strains, Phase III: the genomes of soil and plant-associated and newly described type strains.</title>
        <authorList>
            <person name="Whitman W.B."/>
            <person name="Woyke T."/>
            <person name="Klenk H.P."/>
            <person name="Zhou Y."/>
            <person name="Lilburn T.G."/>
            <person name="Beck B.J."/>
            <person name="De Vos P."/>
            <person name="Vandamme P."/>
            <person name="Eisen J.A."/>
            <person name="Garrity G."/>
            <person name="Hugenholtz P."/>
            <person name="Kyrpides N.C."/>
        </authorList>
    </citation>
    <scope>NUCLEOTIDE SEQUENCE [LARGE SCALE GENOMIC DNA]</scope>
    <source>
        <strain evidence="8 9">VKM Ac-2572</strain>
    </source>
</reference>
<dbReference type="InterPro" id="IPR032710">
    <property type="entry name" value="NTF2-like_dom_sf"/>
</dbReference>
<dbReference type="InterPro" id="IPR013249">
    <property type="entry name" value="RNA_pol_sigma70_r4_t2"/>
</dbReference>
<organism evidence="8 9">
    <name type="scientific">Kribbella steppae</name>
    <dbReference type="NCBI Taxonomy" id="2512223"/>
    <lineage>
        <taxon>Bacteria</taxon>
        <taxon>Bacillati</taxon>
        <taxon>Actinomycetota</taxon>
        <taxon>Actinomycetes</taxon>
        <taxon>Propionibacteriales</taxon>
        <taxon>Kribbellaceae</taxon>
        <taxon>Kribbella</taxon>
    </lineage>
</organism>
<name>A0A4R2I0J6_9ACTN</name>
<dbReference type="SUPFAM" id="SSF88946">
    <property type="entry name" value="Sigma2 domain of RNA polymerase sigma factors"/>
    <property type="match status" value="1"/>
</dbReference>
<keyword evidence="4" id="KW-0731">Sigma factor</keyword>
<dbReference type="PANTHER" id="PTHR30173">
    <property type="entry name" value="SIGMA 19 FACTOR"/>
    <property type="match status" value="1"/>
</dbReference>